<dbReference type="FunCoup" id="R7TV04">
    <property type="interactions" value="1480"/>
</dbReference>
<keyword evidence="14" id="KW-0333">Golgi apparatus</keyword>
<dbReference type="AlphaFoldDB" id="R7TV04"/>
<dbReference type="InterPro" id="IPR018247">
    <property type="entry name" value="EF_Hand_1_Ca_BS"/>
</dbReference>
<dbReference type="Pfam" id="PF25434">
    <property type="entry name" value="NUCB1_N"/>
    <property type="match status" value="1"/>
</dbReference>
<evidence type="ECO:0000256" key="16">
    <source>
        <dbReference type="ARBA" id="ARBA00023136"/>
    </source>
</evidence>
<dbReference type="OrthoDB" id="5982823at2759"/>
<evidence type="ECO:0000313" key="23">
    <source>
        <dbReference type="Proteomes" id="UP000014760"/>
    </source>
</evidence>
<dbReference type="EMBL" id="KB308534">
    <property type="protein sequence ID" value="ELT97554.1"/>
    <property type="molecule type" value="Genomic_DNA"/>
</dbReference>
<feature type="compositionally biased region" description="Acidic residues" evidence="18">
    <location>
        <begin position="340"/>
        <end position="366"/>
    </location>
</feature>
<dbReference type="PANTHER" id="PTHR19237:SF20">
    <property type="entry name" value="NUCLEOBINDIN 1"/>
    <property type="match status" value="1"/>
</dbReference>
<evidence type="ECO:0000256" key="6">
    <source>
        <dbReference type="ARBA" id="ARBA00022490"/>
    </source>
</evidence>
<dbReference type="STRING" id="283909.R7TV04"/>
<evidence type="ECO:0000256" key="8">
    <source>
        <dbReference type="ARBA" id="ARBA00022553"/>
    </source>
</evidence>
<dbReference type="InterPro" id="IPR011992">
    <property type="entry name" value="EF-hand-dom_pair"/>
</dbReference>
<dbReference type="EnsemblMetazoa" id="CapteT183512">
    <property type="protein sequence ID" value="CapteP183512"/>
    <property type="gene ID" value="CapteG183512"/>
</dbReference>
<dbReference type="PANTHER" id="PTHR19237">
    <property type="entry name" value="NUCLEOBINDIN"/>
    <property type="match status" value="1"/>
</dbReference>
<dbReference type="Proteomes" id="UP000014760">
    <property type="component" value="Unassembled WGS sequence"/>
</dbReference>
<feature type="region of interest" description="Disordered" evidence="18">
    <location>
        <begin position="336"/>
        <end position="487"/>
    </location>
</feature>
<evidence type="ECO:0000256" key="14">
    <source>
        <dbReference type="ARBA" id="ARBA00023034"/>
    </source>
</evidence>
<dbReference type="HOGENOM" id="CLU_031153_1_1_1"/>
<keyword evidence="11 19" id="KW-0732">Signal</keyword>
<reference evidence="22" key="3">
    <citation type="submission" date="2015-06" db="UniProtKB">
        <authorList>
            <consortium name="EnsemblMetazoa"/>
        </authorList>
    </citation>
    <scope>IDENTIFICATION</scope>
</reference>
<evidence type="ECO:0000256" key="1">
    <source>
        <dbReference type="ARBA" id="ARBA00004170"/>
    </source>
</evidence>
<dbReference type="InterPro" id="IPR040250">
    <property type="entry name" value="Nucleobindin"/>
</dbReference>
<name>R7TV04_CAPTE</name>
<keyword evidence="7" id="KW-0964">Secreted</keyword>
<evidence type="ECO:0000259" key="20">
    <source>
        <dbReference type="Pfam" id="PF25434"/>
    </source>
</evidence>
<keyword evidence="16" id="KW-0472">Membrane</keyword>
<evidence type="ECO:0000256" key="17">
    <source>
        <dbReference type="SAM" id="Coils"/>
    </source>
</evidence>
<evidence type="ECO:0000313" key="21">
    <source>
        <dbReference type="EMBL" id="ELT97554.1"/>
    </source>
</evidence>
<reference evidence="21 23" key="2">
    <citation type="journal article" date="2013" name="Nature">
        <title>Insights into bilaterian evolution from three spiralian genomes.</title>
        <authorList>
            <person name="Simakov O."/>
            <person name="Marletaz F."/>
            <person name="Cho S.J."/>
            <person name="Edsinger-Gonzales E."/>
            <person name="Havlak P."/>
            <person name="Hellsten U."/>
            <person name="Kuo D.H."/>
            <person name="Larsson T."/>
            <person name="Lv J."/>
            <person name="Arendt D."/>
            <person name="Savage R."/>
            <person name="Osoegawa K."/>
            <person name="de Jong P."/>
            <person name="Grimwood J."/>
            <person name="Chapman J.A."/>
            <person name="Shapiro H."/>
            <person name="Aerts A."/>
            <person name="Otillar R.P."/>
            <person name="Terry A.Y."/>
            <person name="Boore J.L."/>
            <person name="Grigoriev I.V."/>
            <person name="Lindberg D.R."/>
            <person name="Seaver E.C."/>
            <person name="Weisblat D.A."/>
            <person name="Putnam N.H."/>
            <person name="Rokhsar D.S."/>
        </authorList>
    </citation>
    <scope>NUCLEOTIDE SEQUENCE</scope>
    <source>
        <strain evidence="21 23">I ESC-2004</strain>
    </source>
</reference>
<evidence type="ECO:0000313" key="22">
    <source>
        <dbReference type="EnsemblMetazoa" id="CapteP183512"/>
    </source>
</evidence>
<dbReference type="GO" id="GO:0005509">
    <property type="term" value="F:calcium ion binding"/>
    <property type="evidence" value="ECO:0007669"/>
    <property type="project" value="TreeGrafter"/>
</dbReference>
<evidence type="ECO:0000256" key="10">
    <source>
        <dbReference type="ARBA" id="ARBA00022723"/>
    </source>
</evidence>
<dbReference type="GO" id="GO:0005793">
    <property type="term" value="C:endoplasmic reticulum-Golgi intermediate compartment"/>
    <property type="evidence" value="ECO:0007669"/>
    <property type="project" value="TreeGrafter"/>
</dbReference>
<evidence type="ECO:0000256" key="13">
    <source>
        <dbReference type="ARBA" id="ARBA00022837"/>
    </source>
</evidence>
<sequence>MRGVAFLALGSMLFLDAISALPVREKPAEEENKEVDQEELVDKLSYEKYLREVMSVLMTDTDFAQKMMKIQDIAGQSGEIAKHLEFVSHGVRSKLDEIKRKEVQRLKQITKLQEKLKNGMNMALSPAAAAARGIDSAFQEKAGILDSDKHLKHIDHANSNTFEVEDLAKLIQQATTDLEDLDKERRSDFKTYEMEKEHLQKEELKALDEQARAAKEKELHDKKEKHKKHAKVNHPGNMEQLEEVWEETDNLDRDDFNPKTFFHLHDVDGDGYWDEQEIEALFQKELDKVYDPNAEEDDMMERFEEMNRMREHVMKEIDTDGDKLVSMEEFVASTNRDEFKENEEWETIDEDEEFTDEELEKFEEDYEAARRQMQEEQERRENERRRDMGEEVQMNQGPGGVHPAMAQRGQPMKVDAQPPPVPTAGHNQGQGRQQPIHHPGPPAHHRQQATNEHDPTHHEQSNPQEQSDSLKYAHGRNAEQGGAPSAN</sequence>
<evidence type="ECO:0000256" key="19">
    <source>
        <dbReference type="SAM" id="SignalP"/>
    </source>
</evidence>
<dbReference type="Gene3D" id="1.10.238.10">
    <property type="entry name" value="EF-hand"/>
    <property type="match status" value="1"/>
</dbReference>
<evidence type="ECO:0000256" key="3">
    <source>
        <dbReference type="ARBA" id="ARBA00004555"/>
    </source>
</evidence>
<keyword evidence="17" id="KW-0175">Coiled coil</keyword>
<dbReference type="EMBL" id="AMQN01010862">
    <property type="status" value="NOT_ANNOTATED_CDS"/>
    <property type="molecule type" value="Genomic_DNA"/>
</dbReference>
<feature type="chain" id="PRO_5008787413" description="NUCB1-like N-terminal domain-containing protein" evidence="19">
    <location>
        <begin position="21"/>
        <end position="487"/>
    </location>
</feature>
<evidence type="ECO:0000256" key="11">
    <source>
        <dbReference type="ARBA" id="ARBA00022729"/>
    </source>
</evidence>
<dbReference type="GO" id="GO:0005085">
    <property type="term" value="F:guanyl-nucleotide exchange factor activity"/>
    <property type="evidence" value="ECO:0007669"/>
    <property type="project" value="UniProtKB-KW"/>
</dbReference>
<feature type="compositionally biased region" description="Basic and acidic residues" evidence="18">
    <location>
        <begin position="451"/>
        <end position="460"/>
    </location>
</feature>
<keyword evidence="15" id="KW-0238">DNA-binding</keyword>
<keyword evidence="6" id="KW-0963">Cytoplasm</keyword>
<evidence type="ECO:0000256" key="9">
    <source>
        <dbReference type="ARBA" id="ARBA00022658"/>
    </source>
</evidence>
<dbReference type="PROSITE" id="PS00018">
    <property type="entry name" value="EF_HAND_1"/>
    <property type="match status" value="1"/>
</dbReference>
<dbReference type="GO" id="GO:0016020">
    <property type="term" value="C:membrane"/>
    <property type="evidence" value="ECO:0007669"/>
    <property type="project" value="UniProtKB-SubCell"/>
</dbReference>
<protein>
    <recommendedName>
        <fullName evidence="20">NUCB1-like N-terminal domain-containing protein</fullName>
    </recommendedName>
</protein>
<dbReference type="GO" id="GO:0005794">
    <property type="term" value="C:Golgi apparatus"/>
    <property type="evidence" value="ECO:0007669"/>
    <property type="project" value="UniProtKB-SubCell"/>
</dbReference>
<keyword evidence="8" id="KW-0597">Phosphoprotein</keyword>
<proteinExistence type="inferred from homology"/>
<feature type="compositionally biased region" description="Basic and acidic residues" evidence="18">
    <location>
        <begin position="367"/>
        <end position="389"/>
    </location>
</feature>
<feature type="coiled-coil region" evidence="17">
    <location>
        <begin position="164"/>
        <end position="217"/>
    </location>
</feature>
<keyword evidence="23" id="KW-1185">Reference proteome</keyword>
<comment type="similarity">
    <text evidence="5">Belongs to the nucleobindin family.</text>
</comment>
<dbReference type="GO" id="GO:0070062">
    <property type="term" value="C:extracellular exosome"/>
    <property type="evidence" value="ECO:0007669"/>
    <property type="project" value="TreeGrafter"/>
</dbReference>
<keyword evidence="9" id="KW-0344">Guanine-nucleotide releasing factor</keyword>
<keyword evidence="13" id="KW-0106">Calcium</keyword>
<feature type="domain" description="NUCB1-like N-terminal" evidence="20">
    <location>
        <begin position="25"/>
        <end position="175"/>
    </location>
</feature>
<evidence type="ECO:0000256" key="4">
    <source>
        <dbReference type="ARBA" id="ARBA00004613"/>
    </source>
</evidence>
<accession>R7TV04</accession>
<evidence type="ECO:0000256" key="12">
    <source>
        <dbReference type="ARBA" id="ARBA00022737"/>
    </source>
</evidence>
<evidence type="ECO:0000256" key="5">
    <source>
        <dbReference type="ARBA" id="ARBA00008063"/>
    </source>
</evidence>
<reference evidence="23" key="1">
    <citation type="submission" date="2012-12" db="EMBL/GenBank/DDBJ databases">
        <authorList>
            <person name="Hellsten U."/>
            <person name="Grimwood J."/>
            <person name="Chapman J.A."/>
            <person name="Shapiro H."/>
            <person name="Aerts A."/>
            <person name="Otillar R.P."/>
            <person name="Terry A.Y."/>
            <person name="Boore J.L."/>
            <person name="Simakov O."/>
            <person name="Marletaz F."/>
            <person name="Cho S.-J."/>
            <person name="Edsinger-Gonzales E."/>
            <person name="Havlak P."/>
            <person name="Kuo D.-H."/>
            <person name="Larsson T."/>
            <person name="Lv J."/>
            <person name="Arendt D."/>
            <person name="Savage R."/>
            <person name="Osoegawa K."/>
            <person name="de Jong P."/>
            <person name="Lindberg D.R."/>
            <person name="Seaver E.C."/>
            <person name="Weisblat D.A."/>
            <person name="Putnam N.H."/>
            <person name="Grigoriev I.V."/>
            <person name="Rokhsar D.S."/>
        </authorList>
    </citation>
    <scope>NUCLEOTIDE SEQUENCE</scope>
    <source>
        <strain evidence="23">I ESC-2004</strain>
    </source>
</reference>
<gene>
    <name evidence="21" type="ORF">CAPTEDRAFT_183512</name>
</gene>
<feature type="signal peptide" evidence="19">
    <location>
        <begin position="1"/>
        <end position="20"/>
    </location>
</feature>
<dbReference type="GO" id="GO:0003677">
    <property type="term" value="F:DNA binding"/>
    <property type="evidence" value="ECO:0007669"/>
    <property type="project" value="UniProtKB-KW"/>
</dbReference>
<evidence type="ECO:0000256" key="15">
    <source>
        <dbReference type="ARBA" id="ARBA00023125"/>
    </source>
</evidence>
<organism evidence="21">
    <name type="scientific">Capitella teleta</name>
    <name type="common">Polychaete worm</name>
    <dbReference type="NCBI Taxonomy" id="283909"/>
    <lineage>
        <taxon>Eukaryota</taxon>
        <taxon>Metazoa</taxon>
        <taxon>Spiralia</taxon>
        <taxon>Lophotrochozoa</taxon>
        <taxon>Annelida</taxon>
        <taxon>Polychaeta</taxon>
        <taxon>Sedentaria</taxon>
        <taxon>Scolecida</taxon>
        <taxon>Capitellidae</taxon>
        <taxon>Capitella</taxon>
    </lineage>
</organism>
<dbReference type="InterPro" id="IPR057576">
    <property type="entry name" value="NUCB1_N"/>
</dbReference>
<dbReference type="OMA" id="VWEDTDK"/>
<evidence type="ECO:0000256" key="2">
    <source>
        <dbReference type="ARBA" id="ARBA00004496"/>
    </source>
</evidence>
<comment type="subcellular location">
    <subcellularLocation>
        <location evidence="2">Cytoplasm</location>
    </subcellularLocation>
    <subcellularLocation>
        <location evidence="3">Golgi apparatus</location>
    </subcellularLocation>
    <subcellularLocation>
        <location evidence="1">Membrane</location>
        <topology evidence="1">Peripheral membrane protein</topology>
    </subcellularLocation>
    <subcellularLocation>
        <location evidence="4">Secreted</location>
    </subcellularLocation>
</comment>
<dbReference type="SUPFAM" id="SSF47473">
    <property type="entry name" value="EF-hand"/>
    <property type="match status" value="1"/>
</dbReference>
<evidence type="ECO:0000256" key="18">
    <source>
        <dbReference type="SAM" id="MobiDB-lite"/>
    </source>
</evidence>
<keyword evidence="10" id="KW-0479">Metal-binding</keyword>
<keyword evidence="12" id="KW-0677">Repeat</keyword>
<dbReference type="FunFam" id="1.10.238.10:FF:000045">
    <property type="entry name" value="Nucleobindin 2"/>
    <property type="match status" value="1"/>
</dbReference>
<evidence type="ECO:0000256" key="7">
    <source>
        <dbReference type="ARBA" id="ARBA00022525"/>
    </source>
</evidence>